<organism evidence="1">
    <name type="scientific">marine metagenome</name>
    <dbReference type="NCBI Taxonomy" id="408172"/>
    <lineage>
        <taxon>unclassified sequences</taxon>
        <taxon>metagenomes</taxon>
        <taxon>ecological metagenomes</taxon>
    </lineage>
</organism>
<gene>
    <name evidence="1" type="ORF">METZ01_LOCUS139930</name>
</gene>
<dbReference type="AlphaFoldDB" id="A0A381ZCS7"/>
<sequence length="39" mass="4135">NAVDFLDPLKPAVPELPQAIAFPVGSVKVTIVLLNVDCM</sequence>
<accession>A0A381ZCS7</accession>
<name>A0A381ZCS7_9ZZZZ</name>
<protein>
    <submittedName>
        <fullName evidence="1">Uncharacterized protein</fullName>
    </submittedName>
</protein>
<feature type="non-terminal residue" evidence="1">
    <location>
        <position position="1"/>
    </location>
</feature>
<reference evidence="1" key="1">
    <citation type="submission" date="2018-05" db="EMBL/GenBank/DDBJ databases">
        <authorList>
            <person name="Lanie J.A."/>
            <person name="Ng W.-L."/>
            <person name="Kazmierczak K.M."/>
            <person name="Andrzejewski T.M."/>
            <person name="Davidsen T.M."/>
            <person name="Wayne K.J."/>
            <person name="Tettelin H."/>
            <person name="Glass J.I."/>
            <person name="Rusch D."/>
            <person name="Podicherti R."/>
            <person name="Tsui H.-C.T."/>
            <person name="Winkler M.E."/>
        </authorList>
    </citation>
    <scope>NUCLEOTIDE SEQUENCE</scope>
</reference>
<evidence type="ECO:0000313" key="1">
    <source>
        <dbReference type="EMBL" id="SVA87076.1"/>
    </source>
</evidence>
<dbReference type="EMBL" id="UINC01020829">
    <property type="protein sequence ID" value="SVA87076.1"/>
    <property type="molecule type" value="Genomic_DNA"/>
</dbReference>
<proteinExistence type="predicted"/>